<dbReference type="AlphaFoldDB" id="A0A5D0UI15"/>
<reference evidence="1 2" key="1">
    <citation type="submission" date="2019-08" db="EMBL/GenBank/DDBJ databases">
        <title>Actinomadura sp. nov. CYP1-5 isolated from mountain soil.</title>
        <authorList>
            <person name="Songsumanus A."/>
            <person name="Kuncharoen N."/>
            <person name="Kudo T."/>
            <person name="Yuki M."/>
            <person name="Igarashi Y."/>
            <person name="Tanasupawat S."/>
        </authorList>
    </citation>
    <scope>NUCLEOTIDE SEQUENCE [LARGE SCALE GENOMIC DNA]</scope>
    <source>
        <strain evidence="1 2">GKU157</strain>
    </source>
</reference>
<dbReference type="SUPFAM" id="SSF110849">
    <property type="entry name" value="ParB/Sulfiredoxin"/>
    <property type="match status" value="1"/>
</dbReference>
<dbReference type="InterPro" id="IPR036086">
    <property type="entry name" value="ParB/Sulfiredoxin_sf"/>
</dbReference>
<keyword evidence="2" id="KW-1185">Reference proteome</keyword>
<dbReference type="RefSeq" id="WP_148348848.1">
    <property type="nucleotide sequence ID" value="NZ_JBHSBF010000003.1"/>
</dbReference>
<evidence type="ECO:0000313" key="2">
    <source>
        <dbReference type="Proteomes" id="UP000322634"/>
    </source>
</evidence>
<dbReference type="Proteomes" id="UP000322634">
    <property type="component" value="Unassembled WGS sequence"/>
</dbReference>
<dbReference type="EMBL" id="VSFF01000002">
    <property type="protein sequence ID" value="TYC17707.1"/>
    <property type="molecule type" value="Genomic_DNA"/>
</dbReference>
<sequence>MVAAALAAMWPTPYADASLAWEAVRLADVRSIVHVARRQRLSSAERLLGLYQAARMAPYLPLSVTDEPGSFVVPPVVEVHGEHFVLIDGVHRLMAAHRTGIRQVRLLVVSGPLPEPPGDICALPDIGLSSEHRPPGVMFRNLRENEFRRVGDAGGLEAAVRRELKRRPDESAE</sequence>
<evidence type="ECO:0008006" key="3">
    <source>
        <dbReference type="Google" id="ProtNLM"/>
    </source>
</evidence>
<gene>
    <name evidence="1" type="ORF">FXF65_06940</name>
</gene>
<name>A0A5D0UI15_9ACTN</name>
<organism evidence="1 2">
    <name type="scientific">Actinomadura syzygii</name>
    <dbReference type="NCBI Taxonomy" id="1427538"/>
    <lineage>
        <taxon>Bacteria</taxon>
        <taxon>Bacillati</taxon>
        <taxon>Actinomycetota</taxon>
        <taxon>Actinomycetes</taxon>
        <taxon>Streptosporangiales</taxon>
        <taxon>Thermomonosporaceae</taxon>
        <taxon>Actinomadura</taxon>
    </lineage>
</organism>
<accession>A0A5D0UI15</accession>
<protein>
    <recommendedName>
        <fullName evidence="3">ParB/Sulfiredoxin domain-containing protein</fullName>
    </recommendedName>
</protein>
<proteinExistence type="predicted"/>
<evidence type="ECO:0000313" key="1">
    <source>
        <dbReference type="EMBL" id="TYC17707.1"/>
    </source>
</evidence>
<dbReference type="OrthoDB" id="3479445at2"/>
<comment type="caution">
    <text evidence="1">The sequence shown here is derived from an EMBL/GenBank/DDBJ whole genome shotgun (WGS) entry which is preliminary data.</text>
</comment>